<dbReference type="EMBL" id="KV875096">
    <property type="protein sequence ID" value="OIW30997.1"/>
    <property type="molecule type" value="Genomic_DNA"/>
</dbReference>
<keyword evidence="1" id="KW-1133">Transmembrane helix</keyword>
<protein>
    <submittedName>
        <fullName evidence="2">Uncharacterized protein</fullName>
    </submittedName>
</protein>
<feature type="transmembrane region" description="Helical" evidence="1">
    <location>
        <begin position="19"/>
        <end position="48"/>
    </location>
</feature>
<feature type="non-terminal residue" evidence="2">
    <location>
        <position position="71"/>
    </location>
</feature>
<keyword evidence="3" id="KW-1185">Reference proteome</keyword>
<dbReference type="Proteomes" id="UP000182658">
    <property type="component" value="Unassembled WGS sequence"/>
</dbReference>
<evidence type="ECO:0000313" key="3">
    <source>
        <dbReference type="Proteomes" id="UP000182658"/>
    </source>
</evidence>
<dbReference type="AlphaFoldDB" id="A0A1J7IUJ8"/>
<dbReference type="InParanoid" id="A0A1J7IUJ8"/>
<accession>A0A1J7IUJ8</accession>
<reference evidence="2 3" key="1">
    <citation type="submission" date="2016-10" db="EMBL/GenBank/DDBJ databases">
        <title>Draft genome sequence of Coniochaeta ligniaria NRRL30616, a lignocellulolytic fungus for bioabatement of inhibitors in plant biomass hydrolysates.</title>
        <authorList>
            <consortium name="DOE Joint Genome Institute"/>
            <person name="Jimenez D.J."/>
            <person name="Hector R.E."/>
            <person name="Riley R."/>
            <person name="Sun H."/>
            <person name="Grigoriev I.V."/>
            <person name="Van Elsas J.D."/>
            <person name="Nichols N.N."/>
        </authorList>
    </citation>
    <scope>NUCLEOTIDE SEQUENCE [LARGE SCALE GENOMIC DNA]</scope>
    <source>
        <strain evidence="2 3">NRRL 30616</strain>
    </source>
</reference>
<evidence type="ECO:0000256" key="1">
    <source>
        <dbReference type="SAM" id="Phobius"/>
    </source>
</evidence>
<evidence type="ECO:0000313" key="2">
    <source>
        <dbReference type="EMBL" id="OIW30997.1"/>
    </source>
</evidence>
<sequence>MGAVVSCIQNLFRTIGNCIMAVVSGIGGILTAIINGIVSFIGILVSFLTCGYCGGRRRGHASTGRHHTTTT</sequence>
<keyword evidence="1" id="KW-0472">Membrane</keyword>
<keyword evidence="1" id="KW-0812">Transmembrane</keyword>
<gene>
    <name evidence="2" type="ORF">CONLIGDRAFT_562909</name>
</gene>
<dbReference type="OrthoDB" id="5230947at2759"/>
<proteinExistence type="predicted"/>
<organism evidence="2 3">
    <name type="scientific">Coniochaeta ligniaria NRRL 30616</name>
    <dbReference type="NCBI Taxonomy" id="1408157"/>
    <lineage>
        <taxon>Eukaryota</taxon>
        <taxon>Fungi</taxon>
        <taxon>Dikarya</taxon>
        <taxon>Ascomycota</taxon>
        <taxon>Pezizomycotina</taxon>
        <taxon>Sordariomycetes</taxon>
        <taxon>Sordariomycetidae</taxon>
        <taxon>Coniochaetales</taxon>
        <taxon>Coniochaetaceae</taxon>
        <taxon>Coniochaeta</taxon>
    </lineage>
</organism>
<name>A0A1J7IUJ8_9PEZI</name>